<accession>A0A2R8BLQ0</accession>
<dbReference type="AlphaFoldDB" id="A0A2R8BLQ0"/>
<sequence>MPNHQVEFYNANPANIFTTSVGSMFTWTGPATADGSATITDNETGIGGQTLDDDSAGGETATATATIGGNTSTGSTADAELVWTVRDTVTGATFQVAQFQVENGAAAGFYTLSEQPLIVNRVYEVVAYDTNSNADAGDIAFTYADFVSLPHVISGTSGDDVIDSSYAGDPHGDMIDSGAGAGPSGNADIVDAGTGDDTVVSGAGDDTVTGGSGNDSITGGAGNDVIYGDSNGATSTSENLNWAGSGADESSLAAGFTQNTGEMNVSVSFASDGDNNPLYQVESTDSIYVGSGEPMSSSSSTYLYGNGLGATSTTTINFAAAPGSNMSDEVQNVVFRISDIDAFDGNHLDVVTVNAYDANGNPVTVTITPGSNDSLSGNTITAGNTLDSPNQLAGSALIEIAGPVASIEIIYSNAEDTLTGSYTGTHAIWVSDIHFDTIVPTDGDDVIDGGAGDDFIDGEGGDDTLIGGVGADMLSGGAGNDNLTVAQGDVATGGDGDDVFTLAELGEAGMAGITIVGGEGGETNGDTLDFNGLVDLSTLTITNSNDAAGGLSGTVQMYDGTLVSFSNIENIICFTPGTRILTERGELPIQFLRQGDMVVTRDNGLQPIRWIGSSLVPGTGKFAPIAIDTNVLSDAKRPLLVSPQHRILIQDLRAELMFDDPEVLVSAAHMVDGVYVSRRPCPLVTYIHIMFDQHEIIYAEGAATESFHVADAGLAALSDQAREEMFDVFPHLRGDISLHGATARRCLKRYEAEALLRDNNRTRPRRATRLQATAAA</sequence>
<evidence type="ECO:0000259" key="4">
    <source>
        <dbReference type="Pfam" id="PF13403"/>
    </source>
</evidence>
<dbReference type="EMBL" id="OMOQ01000003">
    <property type="protein sequence ID" value="SPH24283.1"/>
    <property type="molecule type" value="Genomic_DNA"/>
</dbReference>
<gene>
    <name evidence="5" type="primary">apxIA</name>
    <name evidence="5" type="ORF">DEA8626_03333</name>
</gene>
<reference evidence="5 6" key="1">
    <citation type="submission" date="2018-03" db="EMBL/GenBank/DDBJ databases">
        <authorList>
            <person name="Keele B.F."/>
        </authorList>
    </citation>
    <scope>NUCLEOTIDE SEQUENCE [LARGE SCALE GENOMIC DNA]</scope>
    <source>
        <strain evidence="5 6">CECT 8626</strain>
    </source>
</reference>
<dbReference type="Proteomes" id="UP000244924">
    <property type="component" value="Unassembled WGS sequence"/>
</dbReference>
<dbReference type="GO" id="GO:0005509">
    <property type="term" value="F:calcium ion binding"/>
    <property type="evidence" value="ECO:0007669"/>
    <property type="project" value="InterPro"/>
</dbReference>
<dbReference type="Pfam" id="PF00353">
    <property type="entry name" value="HemolysinCabind"/>
    <property type="match status" value="2"/>
</dbReference>
<evidence type="ECO:0000256" key="2">
    <source>
        <dbReference type="ARBA" id="ARBA00022525"/>
    </source>
</evidence>
<dbReference type="Pfam" id="PF13403">
    <property type="entry name" value="Hint_2"/>
    <property type="match status" value="1"/>
</dbReference>
<evidence type="ECO:0000256" key="1">
    <source>
        <dbReference type="ARBA" id="ARBA00004613"/>
    </source>
</evidence>
<comment type="subcellular location">
    <subcellularLocation>
        <location evidence="1">Secreted</location>
    </subcellularLocation>
</comment>
<dbReference type="InterPro" id="IPR036844">
    <property type="entry name" value="Hint_dom_sf"/>
</dbReference>
<dbReference type="InterPro" id="IPR028992">
    <property type="entry name" value="Hedgehog/Intein_dom"/>
</dbReference>
<dbReference type="Gene3D" id="2.150.10.10">
    <property type="entry name" value="Serralysin-like metalloprotease, C-terminal"/>
    <property type="match status" value="2"/>
</dbReference>
<keyword evidence="2" id="KW-0964">Secreted</keyword>
<dbReference type="InterPro" id="IPR011049">
    <property type="entry name" value="Serralysin-like_metalloprot_C"/>
</dbReference>
<dbReference type="PROSITE" id="PS00330">
    <property type="entry name" value="HEMOLYSIN_CALCIUM"/>
    <property type="match status" value="2"/>
</dbReference>
<dbReference type="PANTHER" id="PTHR38340">
    <property type="entry name" value="S-LAYER PROTEIN"/>
    <property type="match status" value="1"/>
</dbReference>
<dbReference type="InterPro" id="IPR050557">
    <property type="entry name" value="RTX_toxin/Mannuronan_C5-epim"/>
</dbReference>
<feature type="region of interest" description="Disordered" evidence="3">
    <location>
        <begin position="39"/>
        <end position="71"/>
    </location>
</feature>
<dbReference type="InterPro" id="IPR001343">
    <property type="entry name" value="Hemolysn_Ca-bd"/>
</dbReference>
<proteinExistence type="predicted"/>
<protein>
    <submittedName>
        <fullName evidence="5">RTX-I toxin determinant A from serotypes 1/9</fullName>
    </submittedName>
</protein>
<dbReference type="OrthoDB" id="6305173at2"/>
<feature type="compositionally biased region" description="Low complexity" evidence="3">
    <location>
        <begin position="57"/>
        <end position="71"/>
    </location>
</feature>
<dbReference type="SUPFAM" id="SSF51120">
    <property type="entry name" value="beta-Roll"/>
    <property type="match status" value="2"/>
</dbReference>
<feature type="domain" description="Hedgehog/Intein (Hint)" evidence="4">
    <location>
        <begin position="572"/>
        <end position="709"/>
    </location>
</feature>
<organism evidence="5 6">
    <name type="scientific">Albidovulum aquaemixtae</name>
    <dbReference type="NCBI Taxonomy" id="1542388"/>
    <lineage>
        <taxon>Bacteria</taxon>
        <taxon>Pseudomonadati</taxon>
        <taxon>Pseudomonadota</taxon>
        <taxon>Alphaproteobacteria</taxon>
        <taxon>Rhodobacterales</taxon>
        <taxon>Paracoccaceae</taxon>
        <taxon>Albidovulum</taxon>
    </lineage>
</organism>
<dbReference type="InterPro" id="IPR018511">
    <property type="entry name" value="Hemolysin-typ_Ca-bd_CS"/>
</dbReference>
<evidence type="ECO:0000313" key="6">
    <source>
        <dbReference type="Proteomes" id="UP000244924"/>
    </source>
</evidence>
<evidence type="ECO:0000313" key="5">
    <source>
        <dbReference type="EMBL" id="SPH24283.1"/>
    </source>
</evidence>
<dbReference type="PRINTS" id="PR00313">
    <property type="entry name" value="CABNDNGRPT"/>
</dbReference>
<dbReference type="SUPFAM" id="SSF51294">
    <property type="entry name" value="Hedgehog/intein (Hint) domain"/>
    <property type="match status" value="1"/>
</dbReference>
<name>A0A2R8BLQ0_9RHOB</name>
<keyword evidence="6" id="KW-1185">Reference proteome</keyword>
<evidence type="ECO:0000256" key="3">
    <source>
        <dbReference type="SAM" id="MobiDB-lite"/>
    </source>
</evidence>
<dbReference type="PANTHER" id="PTHR38340:SF1">
    <property type="entry name" value="S-LAYER PROTEIN"/>
    <property type="match status" value="1"/>
</dbReference>
<dbReference type="Gene3D" id="2.170.16.10">
    <property type="entry name" value="Hedgehog/Intein (Hint) domain"/>
    <property type="match status" value="1"/>
</dbReference>
<dbReference type="GO" id="GO:0005576">
    <property type="term" value="C:extracellular region"/>
    <property type="evidence" value="ECO:0007669"/>
    <property type="project" value="UniProtKB-SubCell"/>
</dbReference>